<evidence type="ECO:0000313" key="1">
    <source>
        <dbReference type="EMBL" id="JAG22728.1"/>
    </source>
</evidence>
<dbReference type="EMBL" id="GBHO01020876">
    <property type="protein sequence ID" value="JAG22728.1"/>
    <property type="molecule type" value="Transcribed_RNA"/>
</dbReference>
<proteinExistence type="predicted"/>
<sequence>MAYSILAWGHAPSCRDIFALQRRAIRVISGLSYRADCRSAFTTLGVLTFPSAYILECIIYVKRNTKAFSSNSDAHQYMTRGRENLAVKFNRLQACQNSTNYWCVKLYNRLSPSTKALNIKSLKSKAIEYLKKHAFMSMNEFLEAGVAC</sequence>
<keyword evidence="1" id="KW-0067">ATP-binding</keyword>
<accession>A0A0A9XV24</accession>
<keyword evidence="1" id="KW-0347">Helicase</keyword>
<protein>
    <submittedName>
        <fullName evidence="1">ATP-dependent RNA helicase DBP7</fullName>
    </submittedName>
</protein>
<organism evidence="1">
    <name type="scientific">Lygus hesperus</name>
    <name type="common">Western plant bug</name>
    <dbReference type="NCBI Taxonomy" id="30085"/>
    <lineage>
        <taxon>Eukaryota</taxon>
        <taxon>Metazoa</taxon>
        <taxon>Ecdysozoa</taxon>
        <taxon>Arthropoda</taxon>
        <taxon>Hexapoda</taxon>
        <taxon>Insecta</taxon>
        <taxon>Pterygota</taxon>
        <taxon>Neoptera</taxon>
        <taxon>Paraneoptera</taxon>
        <taxon>Hemiptera</taxon>
        <taxon>Heteroptera</taxon>
        <taxon>Panheteroptera</taxon>
        <taxon>Cimicomorpha</taxon>
        <taxon>Miridae</taxon>
        <taxon>Mirini</taxon>
        <taxon>Lygus</taxon>
    </lineage>
</organism>
<evidence type="ECO:0000313" key="2">
    <source>
        <dbReference type="EMBL" id="JAG22734.1"/>
    </source>
</evidence>
<dbReference type="GO" id="GO:0004386">
    <property type="term" value="F:helicase activity"/>
    <property type="evidence" value="ECO:0007669"/>
    <property type="project" value="UniProtKB-KW"/>
</dbReference>
<name>A0A0A9XV24_LYGHE</name>
<keyword evidence="1" id="KW-0378">Hydrolase</keyword>
<reference evidence="1" key="2">
    <citation type="submission" date="2014-07" db="EMBL/GenBank/DDBJ databases">
        <authorList>
            <person name="Hull J."/>
        </authorList>
    </citation>
    <scope>NUCLEOTIDE SEQUENCE</scope>
</reference>
<gene>
    <name evidence="1" type="primary">DBP7_9</name>
    <name evidence="2" type="synonym">DBP7_6</name>
    <name evidence="1" type="ORF">CM83_71340</name>
    <name evidence="2" type="ORF">CM83_71343</name>
</gene>
<dbReference type="AlphaFoldDB" id="A0A0A9XV24"/>
<dbReference type="EMBL" id="GBHO01020870">
    <property type="protein sequence ID" value="JAG22734.1"/>
    <property type="molecule type" value="Transcribed_RNA"/>
</dbReference>
<reference evidence="1" key="1">
    <citation type="journal article" date="2014" name="PLoS ONE">
        <title>Transcriptome-Based Identification of ABC Transporters in the Western Tarnished Plant Bug Lygus hesperus.</title>
        <authorList>
            <person name="Hull J.J."/>
            <person name="Chaney K."/>
            <person name="Geib S.M."/>
            <person name="Fabrick J.A."/>
            <person name="Brent C.S."/>
            <person name="Walsh D."/>
            <person name="Lavine L.C."/>
        </authorList>
    </citation>
    <scope>NUCLEOTIDE SEQUENCE</scope>
</reference>
<keyword evidence="1" id="KW-0547">Nucleotide-binding</keyword>